<comment type="caution">
    <text evidence="7">The sequence shown here is derived from an EMBL/GenBank/DDBJ whole genome shotgun (WGS) entry which is preliminary data.</text>
</comment>
<evidence type="ECO:0000256" key="1">
    <source>
        <dbReference type="ARBA" id="ARBA00004123"/>
    </source>
</evidence>
<dbReference type="PANTHER" id="PTHR46481:SF10">
    <property type="entry name" value="ZINC FINGER BED DOMAIN-CONTAINING PROTEIN 39"/>
    <property type="match status" value="1"/>
</dbReference>
<organism evidence="7 8">
    <name type="scientific">Cirrhinus mrigala</name>
    <name type="common">Mrigala</name>
    <dbReference type="NCBI Taxonomy" id="683832"/>
    <lineage>
        <taxon>Eukaryota</taxon>
        <taxon>Metazoa</taxon>
        <taxon>Chordata</taxon>
        <taxon>Craniata</taxon>
        <taxon>Vertebrata</taxon>
        <taxon>Euteleostomi</taxon>
        <taxon>Actinopterygii</taxon>
        <taxon>Neopterygii</taxon>
        <taxon>Teleostei</taxon>
        <taxon>Ostariophysi</taxon>
        <taxon>Cypriniformes</taxon>
        <taxon>Cyprinidae</taxon>
        <taxon>Labeoninae</taxon>
        <taxon>Labeonini</taxon>
        <taxon>Cirrhinus</taxon>
    </lineage>
</organism>
<evidence type="ECO:0000313" key="7">
    <source>
        <dbReference type="EMBL" id="KAL0149611.1"/>
    </source>
</evidence>
<evidence type="ECO:0000256" key="3">
    <source>
        <dbReference type="ARBA" id="ARBA00022771"/>
    </source>
</evidence>
<keyword evidence="5" id="KW-0539">Nucleus</keyword>
<evidence type="ECO:0000256" key="5">
    <source>
        <dbReference type="ARBA" id="ARBA00023242"/>
    </source>
</evidence>
<comment type="subcellular location">
    <subcellularLocation>
        <location evidence="1">Nucleus</location>
    </subcellularLocation>
</comment>
<evidence type="ECO:0000256" key="2">
    <source>
        <dbReference type="ARBA" id="ARBA00022723"/>
    </source>
</evidence>
<keyword evidence="2" id="KW-0479">Metal-binding</keyword>
<dbReference type="GO" id="GO:0005634">
    <property type="term" value="C:nucleus"/>
    <property type="evidence" value="ECO:0007669"/>
    <property type="project" value="UniProtKB-SubCell"/>
</dbReference>
<feature type="domain" description="HAT C-terminal dimerisation" evidence="6">
    <location>
        <begin position="479"/>
        <end position="537"/>
    </location>
</feature>
<dbReference type="InterPro" id="IPR052035">
    <property type="entry name" value="ZnF_BED_domain_contain"/>
</dbReference>
<evidence type="ECO:0000313" key="8">
    <source>
        <dbReference type="Proteomes" id="UP001529510"/>
    </source>
</evidence>
<dbReference type="AlphaFoldDB" id="A0ABD0MM58"/>
<dbReference type="GO" id="GO:0008270">
    <property type="term" value="F:zinc ion binding"/>
    <property type="evidence" value="ECO:0007669"/>
    <property type="project" value="UniProtKB-KW"/>
</dbReference>
<keyword evidence="3" id="KW-0863">Zinc-finger</keyword>
<keyword evidence="4" id="KW-0862">Zinc</keyword>
<dbReference type="SUPFAM" id="SSF53098">
    <property type="entry name" value="Ribonuclease H-like"/>
    <property type="match status" value="1"/>
</dbReference>
<proteinExistence type="predicted"/>
<keyword evidence="8" id="KW-1185">Reference proteome</keyword>
<dbReference type="Pfam" id="PF05699">
    <property type="entry name" value="Dimer_Tnp_hAT"/>
    <property type="match status" value="1"/>
</dbReference>
<evidence type="ECO:0000256" key="4">
    <source>
        <dbReference type="ARBA" id="ARBA00022833"/>
    </source>
</evidence>
<accession>A0ABD0MM58</accession>
<name>A0ABD0MM58_CIRMR</name>
<gene>
    <name evidence="7" type="ORF">M9458_055138</name>
</gene>
<protein>
    <recommendedName>
        <fullName evidence="6">HAT C-terminal dimerisation domain-containing protein</fullName>
    </recommendedName>
</protein>
<dbReference type="EMBL" id="JAMKFB020000399">
    <property type="protein sequence ID" value="KAL0149611.1"/>
    <property type="molecule type" value="Genomic_DNA"/>
</dbReference>
<sequence>MVHLYSPNSARQQAITQSILQDLVVGCCLPLSIIENPHFRRFLNVLDSKYTPMSRTSLTEKLIPHLVTKVKGDIIKALDVQSNVAITADLWSDRRLRSFLGVTAHVACKDKDSYSLKSFLLDCRRFTGKHCGERIASAFDNIVEEYGVGHKISYILTDNASNMKRAFKVRMPEVEQPEGDSSDDLDDETMWEDAEHVEPWSSGERLSCFAHSLQLVINDGMKEVKAIARAIAKASKFTTLLHSSSKHRDMFEAHFGSNKSIPAANNTRWNSTYKQLKALTTLDHRSITEMCSDTENLVFSIREWAQLTDLCALLEPFSEATDLTEGDTAVTISMVVPTILDLRTHLIKMEVHLPQIVTIVRAMKKSLEKRFSGIFRRINMDEGDPEQPFNHRIYFLATMLDPQFGLSWVDLDVQNEVDRDATAATVAEDTEESHSDSPPPLKHQRLLSRYKAFKLKRSTTQDSSIDAQISKYLDSINDIDCDALTFWSKNKERFPNLHDVALKVLSVPASSAPVERVFSRGGILMRPHRARLGHKMRPARHSNTSHQKHGMREPMNVRFSCRKMHFSTGLRLLLMDSLLEMEMKIAGQSLEFGSGPRKSYGF</sequence>
<dbReference type="PANTHER" id="PTHR46481">
    <property type="entry name" value="ZINC FINGER BED DOMAIN-CONTAINING PROTEIN 4"/>
    <property type="match status" value="1"/>
</dbReference>
<reference evidence="7 8" key="1">
    <citation type="submission" date="2024-05" db="EMBL/GenBank/DDBJ databases">
        <title>Genome sequencing and assembly of Indian major carp, Cirrhinus mrigala (Hamilton, 1822).</title>
        <authorList>
            <person name="Mohindra V."/>
            <person name="Chowdhury L.M."/>
            <person name="Lal K."/>
            <person name="Jena J.K."/>
        </authorList>
    </citation>
    <scope>NUCLEOTIDE SEQUENCE [LARGE SCALE GENOMIC DNA]</scope>
    <source>
        <strain evidence="7">CM1030</strain>
        <tissue evidence="7">Blood</tissue>
    </source>
</reference>
<dbReference type="InterPro" id="IPR012337">
    <property type="entry name" value="RNaseH-like_sf"/>
</dbReference>
<dbReference type="InterPro" id="IPR008906">
    <property type="entry name" value="HATC_C_dom"/>
</dbReference>
<dbReference type="Proteomes" id="UP001529510">
    <property type="component" value="Unassembled WGS sequence"/>
</dbReference>
<evidence type="ECO:0000259" key="6">
    <source>
        <dbReference type="Pfam" id="PF05699"/>
    </source>
</evidence>